<evidence type="ECO:0000256" key="1">
    <source>
        <dbReference type="ARBA" id="ARBA00007177"/>
    </source>
</evidence>
<comment type="subcellular location">
    <subcellularLocation>
        <location evidence="3">Cytoplasm</location>
    </subcellularLocation>
</comment>
<evidence type="ECO:0000256" key="3">
    <source>
        <dbReference type="HAMAP-Rule" id="MF_01384"/>
    </source>
</evidence>
<dbReference type="EMBL" id="SPKJ01000074">
    <property type="protein sequence ID" value="MYZ49443.1"/>
    <property type="molecule type" value="Genomic_DNA"/>
</dbReference>
<dbReference type="RefSeq" id="WP_161141785.1">
    <property type="nucleotide sequence ID" value="NZ_SPKJ01000074.1"/>
</dbReference>
<dbReference type="HAMAP" id="MF_01384">
    <property type="entry name" value="UreD"/>
    <property type="match status" value="1"/>
</dbReference>
<keyword evidence="5" id="KW-1185">Reference proteome</keyword>
<evidence type="ECO:0000256" key="2">
    <source>
        <dbReference type="ARBA" id="ARBA00023186"/>
    </source>
</evidence>
<keyword evidence="2 3" id="KW-0143">Chaperone</keyword>
<keyword evidence="3" id="KW-0963">Cytoplasm</keyword>
<comment type="similarity">
    <text evidence="1 3">Belongs to the UreD family.</text>
</comment>
<dbReference type="PANTHER" id="PTHR33643:SF1">
    <property type="entry name" value="UREASE ACCESSORY PROTEIN D"/>
    <property type="match status" value="1"/>
</dbReference>
<comment type="function">
    <text evidence="3">Required for maturation of urease via the functional incorporation of the urease nickel metallocenter.</text>
</comment>
<organism evidence="4 5">
    <name type="scientific">Propylenella binzhouense</name>
    <dbReference type="NCBI Taxonomy" id="2555902"/>
    <lineage>
        <taxon>Bacteria</taxon>
        <taxon>Pseudomonadati</taxon>
        <taxon>Pseudomonadota</taxon>
        <taxon>Alphaproteobacteria</taxon>
        <taxon>Hyphomicrobiales</taxon>
        <taxon>Propylenellaceae</taxon>
        <taxon>Propylenella</taxon>
    </lineage>
</organism>
<proteinExistence type="inferred from homology"/>
<dbReference type="GO" id="GO:0005737">
    <property type="term" value="C:cytoplasm"/>
    <property type="evidence" value="ECO:0007669"/>
    <property type="project" value="UniProtKB-SubCell"/>
</dbReference>
<dbReference type="Proteomes" id="UP000773614">
    <property type="component" value="Unassembled WGS sequence"/>
</dbReference>
<reference evidence="4" key="1">
    <citation type="submission" date="2019-03" db="EMBL/GenBank/DDBJ databases">
        <title>Afifella sp. nov., isolated from activated sludge.</title>
        <authorList>
            <person name="Li Q."/>
            <person name="Liu Y."/>
        </authorList>
    </citation>
    <scope>NUCLEOTIDE SEQUENCE</scope>
    <source>
        <strain evidence="4">L72</strain>
    </source>
</reference>
<sequence length="289" mass="29596">MNAPAFDVRASGAAVAGRAAKAGLRFALAGGRTELVRQHVPYPFHVTRPFRLDRARPEIATLYLQSASGGLYRGDDLSLDLSLGAGAVAHVTTQASTLVHESRGAPSRQAVRIAAAPGSRLLYTPDPMILMPGAAYEGRTRIALADGAAAIVSEGVFAHDPAGAGRPFAHFMLETEMVDAAGRVVACDRGGLAGADFAAAASPLGPYRAYGALFLFAGGAADAPRLPAALPGELARLGLFAALSALPNGAGESLRILAPDGGRLAEGLAHAAMRAFEALFGVAPAPRRK</sequence>
<dbReference type="PANTHER" id="PTHR33643">
    <property type="entry name" value="UREASE ACCESSORY PROTEIN D"/>
    <property type="match status" value="1"/>
</dbReference>
<dbReference type="GO" id="GO:0016151">
    <property type="term" value="F:nickel cation binding"/>
    <property type="evidence" value="ECO:0007669"/>
    <property type="project" value="UniProtKB-UniRule"/>
</dbReference>
<dbReference type="AlphaFoldDB" id="A0A964WUW6"/>
<gene>
    <name evidence="3" type="primary">ureD</name>
    <name evidence="4" type="ORF">E4O86_17170</name>
</gene>
<comment type="subunit">
    <text evidence="3">UreD, UreF and UreG form a complex that acts as a GTP-hydrolysis-dependent molecular chaperone, activating the urease apoprotein by helping to assemble the nickel containing metallocenter of UreC. The UreE protein probably delivers the nickel.</text>
</comment>
<name>A0A964WUW6_9HYPH</name>
<protein>
    <recommendedName>
        <fullName evidence="3">Urease accessory protein UreD</fullName>
    </recommendedName>
</protein>
<accession>A0A964WUW6</accession>
<keyword evidence="3" id="KW-0996">Nickel insertion</keyword>
<dbReference type="InterPro" id="IPR002669">
    <property type="entry name" value="UreD"/>
</dbReference>
<dbReference type="Pfam" id="PF01774">
    <property type="entry name" value="UreD"/>
    <property type="match status" value="1"/>
</dbReference>
<evidence type="ECO:0000313" key="5">
    <source>
        <dbReference type="Proteomes" id="UP000773614"/>
    </source>
</evidence>
<dbReference type="OrthoDB" id="9807968at2"/>
<evidence type="ECO:0000313" key="4">
    <source>
        <dbReference type="EMBL" id="MYZ49443.1"/>
    </source>
</evidence>
<comment type="caution">
    <text evidence="4">The sequence shown here is derived from an EMBL/GenBank/DDBJ whole genome shotgun (WGS) entry which is preliminary data.</text>
</comment>